<evidence type="ECO:0000313" key="7">
    <source>
        <dbReference type="EMBL" id="GAA4504618.1"/>
    </source>
</evidence>
<reference evidence="8" key="1">
    <citation type="journal article" date="2019" name="Int. J. Syst. Evol. Microbiol.">
        <title>The Global Catalogue of Microorganisms (GCM) 10K type strain sequencing project: providing services to taxonomists for standard genome sequencing and annotation.</title>
        <authorList>
            <consortium name="The Broad Institute Genomics Platform"/>
            <consortium name="The Broad Institute Genome Sequencing Center for Infectious Disease"/>
            <person name="Wu L."/>
            <person name="Ma J."/>
        </authorList>
    </citation>
    <scope>NUCLEOTIDE SEQUENCE [LARGE SCALE GENOMIC DNA]</scope>
    <source>
        <strain evidence="8">JCM 32226</strain>
    </source>
</reference>
<evidence type="ECO:0000256" key="3">
    <source>
        <dbReference type="ARBA" id="ARBA00022960"/>
    </source>
</evidence>
<dbReference type="InterPro" id="IPR055342">
    <property type="entry name" value="MreC_beta-barrel_core"/>
</dbReference>
<dbReference type="InterPro" id="IPR042175">
    <property type="entry name" value="Cell/Rod_MreC_2"/>
</dbReference>
<comment type="similarity">
    <text evidence="1 5">Belongs to the MreC family.</text>
</comment>
<evidence type="ECO:0000313" key="8">
    <source>
        <dbReference type="Proteomes" id="UP001501321"/>
    </source>
</evidence>
<dbReference type="PANTHER" id="PTHR34138:SF1">
    <property type="entry name" value="CELL SHAPE-DETERMINING PROTEIN MREC"/>
    <property type="match status" value="1"/>
</dbReference>
<evidence type="ECO:0000256" key="5">
    <source>
        <dbReference type="PIRNR" id="PIRNR038471"/>
    </source>
</evidence>
<dbReference type="Pfam" id="PF04085">
    <property type="entry name" value="MreC"/>
    <property type="match status" value="1"/>
</dbReference>
<name>A0ABP8QKN9_9GAMM</name>
<keyword evidence="8" id="KW-1185">Reference proteome</keyword>
<dbReference type="InterPro" id="IPR007221">
    <property type="entry name" value="MreC"/>
</dbReference>
<dbReference type="InterPro" id="IPR042177">
    <property type="entry name" value="Cell/Rod_1"/>
</dbReference>
<organism evidence="7 8">
    <name type="scientific">Pseudaeromonas paramecii</name>
    <dbReference type="NCBI Taxonomy" id="2138166"/>
    <lineage>
        <taxon>Bacteria</taxon>
        <taxon>Pseudomonadati</taxon>
        <taxon>Pseudomonadota</taxon>
        <taxon>Gammaproteobacteria</taxon>
        <taxon>Aeromonadales</taxon>
        <taxon>Aeromonadaceae</taxon>
        <taxon>Pseudaeromonas</taxon>
    </lineage>
</organism>
<feature type="domain" description="Rod shape-determining protein MreC beta-barrel core" evidence="6">
    <location>
        <begin position="123"/>
        <end position="270"/>
    </location>
</feature>
<dbReference type="PIRSF" id="PIRSF038471">
    <property type="entry name" value="MreC"/>
    <property type="match status" value="1"/>
</dbReference>
<dbReference type="PROSITE" id="PS51257">
    <property type="entry name" value="PROKAR_LIPOPROTEIN"/>
    <property type="match status" value="1"/>
</dbReference>
<dbReference type="RefSeq" id="WP_345015121.1">
    <property type="nucleotide sequence ID" value="NZ_BAABFC010000030.1"/>
</dbReference>
<evidence type="ECO:0000256" key="4">
    <source>
        <dbReference type="ARBA" id="ARBA00032089"/>
    </source>
</evidence>
<gene>
    <name evidence="7" type="primary">mreC</name>
    <name evidence="7" type="ORF">GCM10023095_32820</name>
</gene>
<evidence type="ECO:0000256" key="2">
    <source>
        <dbReference type="ARBA" id="ARBA00013855"/>
    </source>
</evidence>
<dbReference type="Gene3D" id="2.40.10.350">
    <property type="entry name" value="Rod shape-determining protein MreC, domain 2"/>
    <property type="match status" value="1"/>
</dbReference>
<accession>A0ABP8QKN9</accession>
<dbReference type="NCBIfam" id="TIGR00219">
    <property type="entry name" value="mreC"/>
    <property type="match status" value="1"/>
</dbReference>
<dbReference type="PANTHER" id="PTHR34138">
    <property type="entry name" value="CELL SHAPE-DETERMINING PROTEIN MREC"/>
    <property type="match status" value="1"/>
</dbReference>
<comment type="function">
    <text evidence="5">Involved in formation and maintenance of cell shape.</text>
</comment>
<protein>
    <recommendedName>
        <fullName evidence="2 5">Cell shape-determining protein MreC</fullName>
    </recommendedName>
    <alternativeName>
        <fullName evidence="4 5">Cell shape protein MreC</fullName>
    </alternativeName>
</protein>
<evidence type="ECO:0000259" key="6">
    <source>
        <dbReference type="Pfam" id="PF04085"/>
    </source>
</evidence>
<dbReference type="Proteomes" id="UP001501321">
    <property type="component" value="Unassembled WGS sequence"/>
</dbReference>
<sequence>MKPLFGRGPSLQLRLFFTVLVSVACIVADARFHLFDSSRVYMNSLVSPLIYLANLPKQLVGGVRTQLRSRESLMDENDQLQQQLFLVRGELLRLQQLTQENQRLHQLLGSPINLDARKMVAQILAVDSDPFVHQVVIDKGTLNGVYDGQPVLNDQGVVGQVLSVGKTTSRVLLITDASHALPVRIARNDIRAIASGTGSIDELELKNITRNADLQEGDLLVTSGLGGRFPMGYPVARITRFAYEEGKPFAEVKAKPLAELDRLRYLLLLWPADQGKQPILAAPSAAMATASAATTTEGAP</sequence>
<proteinExistence type="inferred from homology"/>
<comment type="caution">
    <text evidence="7">The sequence shown here is derived from an EMBL/GenBank/DDBJ whole genome shotgun (WGS) entry which is preliminary data.</text>
</comment>
<dbReference type="Gene3D" id="2.40.10.340">
    <property type="entry name" value="Rod shape-determining protein MreC, domain 1"/>
    <property type="match status" value="1"/>
</dbReference>
<keyword evidence="3 5" id="KW-0133">Cell shape</keyword>
<evidence type="ECO:0000256" key="1">
    <source>
        <dbReference type="ARBA" id="ARBA00009369"/>
    </source>
</evidence>
<dbReference type="EMBL" id="BAABFC010000030">
    <property type="protein sequence ID" value="GAA4504618.1"/>
    <property type="molecule type" value="Genomic_DNA"/>
</dbReference>